<accession>A0ABY9L6B0</accession>
<protein>
    <submittedName>
        <fullName evidence="1">Uncharacterized protein</fullName>
    </submittedName>
</protein>
<dbReference type="RefSeq" id="WP_274784715.1">
    <property type="nucleotide sequence ID" value="NZ_CP132482.1"/>
</dbReference>
<gene>
    <name evidence="1" type="ORF">LACPH_001054</name>
</gene>
<evidence type="ECO:0000313" key="2">
    <source>
        <dbReference type="Proteomes" id="UP001233112"/>
    </source>
</evidence>
<dbReference type="Proteomes" id="UP001233112">
    <property type="component" value="Chromosome"/>
</dbReference>
<reference evidence="1 2" key="1">
    <citation type="submission" date="2023-08" db="EMBL/GenBank/DDBJ databases">
        <authorList>
            <person name="Buchebner-Jance M."/>
        </authorList>
    </citation>
    <scope>NUCLEOTIDE SEQUENCE [LARGE SCALE GENOMIC DNA]</scope>
    <source>
        <strain evidence="1 2">NCIMB 15471</strain>
    </source>
</reference>
<name>A0ABY9L6B0_9LACO</name>
<sequence>MDQLKEFATQVVQALKEKGETNETKKLHAMALLLEKEKVLGLEPSEQDINKARRECV</sequence>
<dbReference type="EMBL" id="CP132482">
    <property type="protein sequence ID" value="WLV79023.1"/>
    <property type="molecule type" value="Genomic_DNA"/>
</dbReference>
<keyword evidence="2" id="KW-1185">Reference proteome</keyword>
<evidence type="ECO:0000313" key="1">
    <source>
        <dbReference type="EMBL" id="WLV79023.1"/>
    </source>
</evidence>
<proteinExistence type="predicted"/>
<organism evidence="1 2">
    <name type="scientific">Lacticaseibacillus parahuelsenbergensis</name>
    <dbReference type="NCBI Taxonomy" id="3068305"/>
    <lineage>
        <taxon>Bacteria</taxon>
        <taxon>Bacillati</taxon>
        <taxon>Bacillota</taxon>
        <taxon>Bacilli</taxon>
        <taxon>Lactobacillales</taxon>
        <taxon>Lactobacillaceae</taxon>
        <taxon>Lacticaseibacillus</taxon>
    </lineage>
</organism>